<feature type="domain" description="Carbohydrate kinase PfkB" evidence="3">
    <location>
        <begin position="8"/>
        <end position="291"/>
    </location>
</feature>
<gene>
    <name evidence="4" type="ORF">JOF44_003285</name>
</gene>
<dbReference type="PANTHER" id="PTHR10584:SF166">
    <property type="entry name" value="RIBOKINASE"/>
    <property type="match status" value="1"/>
</dbReference>
<keyword evidence="1" id="KW-0808">Transferase</keyword>
<reference evidence="4 5" key="1">
    <citation type="submission" date="2021-03" db="EMBL/GenBank/DDBJ databases">
        <title>Sequencing the genomes of 1000 actinobacteria strains.</title>
        <authorList>
            <person name="Klenk H.-P."/>
        </authorList>
    </citation>
    <scope>NUCLEOTIDE SEQUENCE [LARGE SCALE GENOMIC DNA]</scope>
    <source>
        <strain evidence="4 5">DSM 14564</strain>
    </source>
</reference>
<organism evidence="4 5">
    <name type="scientific">Brachybacterium fresconis</name>
    <dbReference type="NCBI Taxonomy" id="173363"/>
    <lineage>
        <taxon>Bacteria</taxon>
        <taxon>Bacillati</taxon>
        <taxon>Actinomycetota</taxon>
        <taxon>Actinomycetes</taxon>
        <taxon>Micrococcales</taxon>
        <taxon>Dermabacteraceae</taxon>
        <taxon>Brachybacterium</taxon>
    </lineage>
</organism>
<evidence type="ECO:0000313" key="5">
    <source>
        <dbReference type="Proteomes" id="UP000698222"/>
    </source>
</evidence>
<evidence type="ECO:0000256" key="2">
    <source>
        <dbReference type="ARBA" id="ARBA00022777"/>
    </source>
</evidence>
<dbReference type="Gene3D" id="3.40.1190.20">
    <property type="match status" value="1"/>
</dbReference>
<dbReference type="InterPro" id="IPR029056">
    <property type="entry name" value="Ribokinase-like"/>
</dbReference>
<name>A0ABS4YPS1_9MICO</name>
<accession>A0ABS4YPS1</accession>
<proteinExistence type="predicted"/>
<keyword evidence="5" id="KW-1185">Reference proteome</keyword>
<keyword evidence="2 4" id="KW-0418">Kinase</keyword>
<dbReference type="RefSeq" id="WP_209893917.1">
    <property type="nucleotide sequence ID" value="NZ_BAAAJV010000008.1"/>
</dbReference>
<evidence type="ECO:0000256" key="1">
    <source>
        <dbReference type="ARBA" id="ARBA00022679"/>
    </source>
</evidence>
<dbReference type="SUPFAM" id="SSF53613">
    <property type="entry name" value="Ribokinase-like"/>
    <property type="match status" value="1"/>
</dbReference>
<dbReference type="InterPro" id="IPR011611">
    <property type="entry name" value="PfkB_dom"/>
</dbReference>
<evidence type="ECO:0000313" key="4">
    <source>
        <dbReference type="EMBL" id="MBP2410382.1"/>
    </source>
</evidence>
<dbReference type="GO" id="GO:0016301">
    <property type="term" value="F:kinase activity"/>
    <property type="evidence" value="ECO:0007669"/>
    <property type="project" value="UniProtKB-KW"/>
</dbReference>
<dbReference type="Proteomes" id="UP000698222">
    <property type="component" value="Unassembled WGS sequence"/>
</dbReference>
<dbReference type="Pfam" id="PF00294">
    <property type="entry name" value="PfkB"/>
    <property type="match status" value="1"/>
</dbReference>
<dbReference type="EMBL" id="JAGIOC010000001">
    <property type="protein sequence ID" value="MBP2410382.1"/>
    <property type="molecule type" value="Genomic_DNA"/>
</dbReference>
<comment type="caution">
    <text evidence="4">The sequence shown here is derived from an EMBL/GenBank/DDBJ whole genome shotgun (WGS) entry which is preliminary data.</text>
</comment>
<protein>
    <submittedName>
        <fullName evidence="4">Sugar/nucleoside kinase (Ribokinase family)</fullName>
    </submittedName>
</protein>
<evidence type="ECO:0000259" key="3">
    <source>
        <dbReference type="Pfam" id="PF00294"/>
    </source>
</evidence>
<dbReference type="PANTHER" id="PTHR10584">
    <property type="entry name" value="SUGAR KINASE"/>
    <property type="match status" value="1"/>
</dbReference>
<sequence length="303" mass="31427">MSRVLHTAQALVDVVVEVPALPPPGGNTNATSETRYAGGAATILVAAARTGARAVHGGAHGTGPNGDLVRSVLAADGVAVSAAPRPDSDTGSCLVFVEPSAQRSFVTIYGAEREITAASLATLAPEPGDLLCVSGYSLFDPTREPLLEFLETLPDGVEVVLDPGEPFASFDREVQDRVLERTTVWTSNADEARALTGLDAPEDTPEALRRRIGSHAAVIVRDGERGCIVFHHGRGTEIPAFPQRAVDTNGAGDTHTGVLLAERALGADWESAATRANAAAAIAVTRKGPESAPTRAEVDAFLA</sequence>